<name>A0A8W8IT18_MAGGI</name>
<dbReference type="PANTHER" id="PTHR11709">
    <property type="entry name" value="MULTI-COPPER OXIDASE"/>
    <property type="match status" value="1"/>
</dbReference>
<evidence type="ECO:0000313" key="6">
    <source>
        <dbReference type="Proteomes" id="UP000005408"/>
    </source>
</evidence>
<evidence type="ECO:0000313" key="5">
    <source>
        <dbReference type="EnsemblMetazoa" id="G15734.1:cds"/>
    </source>
</evidence>
<organism evidence="5 6">
    <name type="scientific">Magallana gigas</name>
    <name type="common">Pacific oyster</name>
    <name type="synonym">Crassostrea gigas</name>
    <dbReference type="NCBI Taxonomy" id="29159"/>
    <lineage>
        <taxon>Eukaryota</taxon>
        <taxon>Metazoa</taxon>
        <taxon>Spiralia</taxon>
        <taxon>Lophotrochozoa</taxon>
        <taxon>Mollusca</taxon>
        <taxon>Bivalvia</taxon>
        <taxon>Autobranchia</taxon>
        <taxon>Pteriomorphia</taxon>
        <taxon>Ostreida</taxon>
        <taxon>Ostreoidea</taxon>
        <taxon>Ostreidae</taxon>
        <taxon>Magallana</taxon>
    </lineage>
</organism>
<evidence type="ECO:0000256" key="3">
    <source>
        <dbReference type="ARBA" id="ARBA00023008"/>
    </source>
</evidence>
<dbReference type="InterPro" id="IPR045087">
    <property type="entry name" value="Cu-oxidase_fam"/>
</dbReference>
<dbReference type="Proteomes" id="UP000005408">
    <property type="component" value="Unassembled WGS sequence"/>
</dbReference>
<dbReference type="PROSITE" id="PS00079">
    <property type="entry name" value="MULTICOPPER_OXIDASE1"/>
    <property type="match status" value="1"/>
</dbReference>
<evidence type="ECO:0000259" key="4">
    <source>
        <dbReference type="Pfam" id="PF07731"/>
    </source>
</evidence>
<dbReference type="AlphaFoldDB" id="A0A8W8IT18"/>
<dbReference type="SUPFAM" id="SSF49503">
    <property type="entry name" value="Cupredoxins"/>
    <property type="match status" value="1"/>
</dbReference>
<dbReference type="Gene3D" id="2.60.40.420">
    <property type="entry name" value="Cupredoxins - blue copper proteins"/>
    <property type="match status" value="1"/>
</dbReference>
<dbReference type="PANTHER" id="PTHR11709:SF394">
    <property type="entry name" value="FI03373P-RELATED"/>
    <property type="match status" value="1"/>
</dbReference>
<keyword evidence="6" id="KW-1185">Reference proteome</keyword>
<keyword evidence="1" id="KW-0479">Metal-binding</keyword>
<dbReference type="GO" id="GO:0005507">
    <property type="term" value="F:copper ion binding"/>
    <property type="evidence" value="ECO:0007669"/>
    <property type="project" value="InterPro"/>
</dbReference>
<sequence>MGFGKYDRQSAKFIEETNDIRCTGLPTPNLCNKELWKPESWIRNPNSIPDIKLLHPPIKDTIIVPSGGYVIIRFKASNPGPWFLHSQVNLHTTYGMGMVLYVVAVMKSAICATKMIHGLENTVPFEVGFDESATCIRHQRSYILVTASHPHLKYIPPTNANEDGIAFTWFCGF</sequence>
<feature type="domain" description="Plastocyanin-like" evidence="4">
    <location>
        <begin position="46"/>
        <end position="102"/>
    </location>
</feature>
<dbReference type="InterPro" id="IPR008972">
    <property type="entry name" value="Cupredoxin"/>
</dbReference>
<keyword evidence="2" id="KW-0560">Oxidoreductase</keyword>
<evidence type="ECO:0000256" key="1">
    <source>
        <dbReference type="ARBA" id="ARBA00022723"/>
    </source>
</evidence>
<dbReference type="Pfam" id="PF07731">
    <property type="entry name" value="Cu-oxidase_2"/>
    <property type="match status" value="1"/>
</dbReference>
<dbReference type="GO" id="GO:0016491">
    <property type="term" value="F:oxidoreductase activity"/>
    <property type="evidence" value="ECO:0007669"/>
    <property type="project" value="UniProtKB-KW"/>
</dbReference>
<reference evidence="5" key="1">
    <citation type="submission" date="2022-08" db="UniProtKB">
        <authorList>
            <consortium name="EnsemblMetazoa"/>
        </authorList>
    </citation>
    <scope>IDENTIFICATION</scope>
    <source>
        <strain evidence="5">05x7-T-G4-1.051#20</strain>
    </source>
</reference>
<keyword evidence="3" id="KW-0186">Copper</keyword>
<protein>
    <recommendedName>
        <fullName evidence="4">Plastocyanin-like domain-containing protein</fullName>
    </recommendedName>
</protein>
<proteinExistence type="predicted"/>
<dbReference type="EnsemblMetazoa" id="G15734.1">
    <property type="protein sequence ID" value="G15734.1:cds"/>
    <property type="gene ID" value="G15734"/>
</dbReference>
<dbReference type="InterPro" id="IPR011706">
    <property type="entry name" value="Cu-oxidase_C"/>
</dbReference>
<dbReference type="InterPro" id="IPR033138">
    <property type="entry name" value="Cu_oxidase_CS"/>
</dbReference>
<accession>A0A8W8IT18</accession>
<evidence type="ECO:0000256" key="2">
    <source>
        <dbReference type="ARBA" id="ARBA00023002"/>
    </source>
</evidence>